<evidence type="ECO:0000256" key="1">
    <source>
        <dbReference type="SAM" id="Phobius"/>
    </source>
</evidence>
<dbReference type="AlphaFoldDB" id="A0A7K1U126"/>
<dbReference type="Proteomes" id="UP000461730">
    <property type="component" value="Unassembled WGS sequence"/>
</dbReference>
<dbReference type="EMBL" id="WRXN01000002">
    <property type="protein sequence ID" value="MVT08000.1"/>
    <property type="molecule type" value="Genomic_DNA"/>
</dbReference>
<keyword evidence="1" id="KW-0812">Transmembrane</keyword>
<evidence type="ECO:0000313" key="2">
    <source>
        <dbReference type="EMBL" id="MVT08000.1"/>
    </source>
</evidence>
<gene>
    <name evidence="2" type="ORF">GO493_06980</name>
</gene>
<keyword evidence="1" id="KW-1133">Transmembrane helix</keyword>
<protein>
    <recommendedName>
        <fullName evidence="4">DUF3592 domain-containing protein</fullName>
    </recommendedName>
</protein>
<sequence length="328" mass="37905">MKKAFFMFWKLYAFFFAVPFPMLLYYNIKYESGLPVDYSATNPWLSLGLILLSIILWLVLLAGYYRSWILQPFIIKRNIGQLVKNGEHREATILDVQKLDCIRKGYDSYKLNLSFRNLVGTEITQRTSVNDGRPDERRFEAGKKIDIVIDKEVSRIPYFIFATSEAEIDKKIILLLNLGWLALLAVITGYYSFSYWLESEGMGWRFMAWEHPLLLCPAIILGYRLLIGGILGRFAGTPTDSALIKLKGIETTAKLLKASQTGTYINEQPMINFELEFVDYRNRGHRVSLKKIVDLLDLESTRKDSVSIFYLKDDPQRIAFTSDLNEIE</sequence>
<evidence type="ECO:0008006" key="4">
    <source>
        <dbReference type="Google" id="ProtNLM"/>
    </source>
</evidence>
<organism evidence="2 3">
    <name type="scientific">Chitinophaga tropicalis</name>
    <dbReference type="NCBI Taxonomy" id="2683588"/>
    <lineage>
        <taxon>Bacteria</taxon>
        <taxon>Pseudomonadati</taxon>
        <taxon>Bacteroidota</taxon>
        <taxon>Chitinophagia</taxon>
        <taxon>Chitinophagales</taxon>
        <taxon>Chitinophagaceae</taxon>
        <taxon>Chitinophaga</taxon>
    </lineage>
</organism>
<name>A0A7K1U126_9BACT</name>
<evidence type="ECO:0000313" key="3">
    <source>
        <dbReference type="Proteomes" id="UP000461730"/>
    </source>
</evidence>
<keyword evidence="3" id="KW-1185">Reference proteome</keyword>
<comment type="caution">
    <text evidence="2">The sequence shown here is derived from an EMBL/GenBank/DDBJ whole genome shotgun (WGS) entry which is preliminary data.</text>
</comment>
<feature type="transmembrane region" description="Helical" evidence="1">
    <location>
        <begin position="44"/>
        <end position="65"/>
    </location>
</feature>
<reference evidence="2 3" key="1">
    <citation type="submission" date="2019-12" db="EMBL/GenBank/DDBJ databases">
        <title>Chitinophaga sp. strain ysch24 (GDMCC 1.1355), whole genome shotgun sequence.</title>
        <authorList>
            <person name="Zhang X."/>
        </authorList>
    </citation>
    <scope>NUCLEOTIDE SEQUENCE [LARGE SCALE GENOMIC DNA]</scope>
    <source>
        <strain evidence="3">ysch24</strain>
    </source>
</reference>
<feature type="transmembrane region" description="Helical" evidence="1">
    <location>
        <begin position="212"/>
        <end position="235"/>
    </location>
</feature>
<feature type="transmembrane region" description="Helical" evidence="1">
    <location>
        <begin position="172"/>
        <end position="192"/>
    </location>
</feature>
<accession>A0A7K1U126</accession>
<keyword evidence="1" id="KW-0472">Membrane</keyword>
<feature type="transmembrane region" description="Helical" evidence="1">
    <location>
        <begin position="7"/>
        <end position="28"/>
    </location>
</feature>
<proteinExistence type="predicted"/>